<gene>
    <name evidence="1" type="ORF">MCHLDSM_05943</name>
</gene>
<organism evidence="1 2">
    <name type="scientific">Mycolicibacterium chlorophenolicum</name>
    <dbReference type="NCBI Taxonomy" id="37916"/>
    <lineage>
        <taxon>Bacteria</taxon>
        <taxon>Bacillati</taxon>
        <taxon>Actinomycetota</taxon>
        <taxon>Actinomycetes</taxon>
        <taxon>Mycobacteriales</taxon>
        <taxon>Mycobacteriaceae</taxon>
        <taxon>Mycolicibacterium</taxon>
    </lineage>
</organism>
<proteinExistence type="predicted"/>
<keyword evidence="2" id="KW-1185">Reference proteome</keyword>
<dbReference type="AlphaFoldDB" id="A0A0J6YA70"/>
<comment type="caution">
    <text evidence="1">The sequence shown here is derived from an EMBL/GenBank/DDBJ whole genome shotgun (WGS) entry which is preliminary data.</text>
</comment>
<dbReference type="RefSeq" id="WP_048473076.1">
    <property type="nucleotide sequence ID" value="NZ_JYNL01000065.1"/>
</dbReference>
<dbReference type="Proteomes" id="UP000036513">
    <property type="component" value="Unassembled WGS sequence"/>
</dbReference>
<accession>A0A0J6YA70</accession>
<reference evidence="1 2" key="1">
    <citation type="journal article" date="2015" name="Genome Biol. Evol.">
        <title>Characterization of Three Mycobacterium spp. with Potential Use in Bioremediation by Genome Sequencing and Comparative Genomics.</title>
        <authorList>
            <person name="Das S."/>
            <person name="Pettersson B.M."/>
            <person name="Behra P.R."/>
            <person name="Ramesh M."/>
            <person name="Dasgupta S."/>
            <person name="Bhattacharya A."/>
            <person name="Kirsebom L.A."/>
        </authorList>
    </citation>
    <scope>NUCLEOTIDE SEQUENCE [LARGE SCALE GENOMIC DNA]</scope>
    <source>
        <strain evidence="1 2">DSM 43826</strain>
    </source>
</reference>
<sequence>MDITNAGIHRTVEAADHSWMIEHCPTYHSGVSHGLIIDVDDRYADAIVVQWIGPDGLQNITYQLPSQVLVESAKPAPPFTVQIRRRLTDGHYYSDEPDGSYFTATEALFWLTSWSRLAQAAYGATQAPDLDSSIPGAFTVTRPCGEYTETRYLAALPTT</sequence>
<name>A0A0J6YA70_9MYCO</name>
<evidence type="ECO:0000313" key="2">
    <source>
        <dbReference type="Proteomes" id="UP000036513"/>
    </source>
</evidence>
<dbReference type="EMBL" id="JYNL01000065">
    <property type="protein sequence ID" value="KMO69831.1"/>
    <property type="molecule type" value="Genomic_DNA"/>
</dbReference>
<dbReference type="PATRIC" id="fig|37916.4.peg.5964"/>
<protein>
    <submittedName>
        <fullName evidence="1">Uncharacterized protein</fullName>
    </submittedName>
</protein>
<dbReference type="STRING" id="37916.MCHLDSM_05943"/>
<evidence type="ECO:0000313" key="1">
    <source>
        <dbReference type="EMBL" id="KMO69831.1"/>
    </source>
</evidence>